<feature type="compositionally biased region" description="Polar residues" evidence="1">
    <location>
        <begin position="348"/>
        <end position="359"/>
    </location>
</feature>
<dbReference type="OrthoDB" id="215737at2"/>
<evidence type="ECO:0000256" key="1">
    <source>
        <dbReference type="SAM" id="MobiDB-lite"/>
    </source>
</evidence>
<dbReference type="RefSeq" id="WP_145305737.1">
    <property type="nucleotide sequence ID" value="NZ_CP037452.1"/>
</dbReference>
<gene>
    <name evidence="2" type="ORF">Enr17x_06270</name>
</gene>
<reference evidence="2 3" key="1">
    <citation type="submission" date="2019-03" db="EMBL/GenBank/DDBJ databases">
        <title>Deep-cultivation of Planctomycetes and their phenomic and genomic characterization uncovers novel biology.</title>
        <authorList>
            <person name="Wiegand S."/>
            <person name="Jogler M."/>
            <person name="Boedeker C."/>
            <person name="Pinto D."/>
            <person name="Vollmers J."/>
            <person name="Rivas-Marin E."/>
            <person name="Kohn T."/>
            <person name="Peeters S.H."/>
            <person name="Heuer A."/>
            <person name="Rast P."/>
            <person name="Oberbeckmann S."/>
            <person name="Bunk B."/>
            <person name="Jeske O."/>
            <person name="Meyerdierks A."/>
            <person name="Storesund J.E."/>
            <person name="Kallscheuer N."/>
            <person name="Luecker S."/>
            <person name="Lage O.M."/>
            <person name="Pohl T."/>
            <person name="Merkel B.J."/>
            <person name="Hornburger P."/>
            <person name="Mueller R.-W."/>
            <person name="Bruemmer F."/>
            <person name="Labrenz M."/>
            <person name="Spormann A.M."/>
            <person name="Op den Camp H."/>
            <person name="Overmann J."/>
            <person name="Amann R."/>
            <person name="Jetten M.S.M."/>
            <person name="Mascher T."/>
            <person name="Medema M.H."/>
            <person name="Devos D.P."/>
            <person name="Kaster A.-K."/>
            <person name="Ovreas L."/>
            <person name="Rohde M."/>
            <person name="Galperin M.Y."/>
            <person name="Jogler C."/>
        </authorList>
    </citation>
    <scope>NUCLEOTIDE SEQUENCE [LARGE SCALE GENOMIC DNA]</scope>
    <source>
        <strain evidence="2 3">Enr17</strain>
    </source>
</reference>
<protein>
    <submittedName>
        <fullName evidence="2">Uncharacterized protein</fullName>
    </submittedName>
</protein>
<accession>A0A518I6B9</accession>
<dbReference type="AlphaFoldDB" id="A0A518I6B9"/>
<feature type="region of interest" description="Disordered" evidence="1">
    <location>
        <begin position="205"/>
        <end position="378"/>
    </location>
</feature>
<proteinExistence type="predicted"/>
<feature type="compositionally biased region" description="Low complexity" evidence="1">
    <location>
        <begin position="211"/>
        <end position="243"/>
    </location>
</feature>
<evidence type="ECO:0000313" key="3">
    <source>
        <dbReference type="Proteomes" id="UP000318313"/>
    </source>
</evidence>
<evidence type="ECO:0000313" key="2">
    <source>
        <dbReference type="EMBL" id="QDV48614.1"/>
    </source>
</evidence>
<keyword evidence="3" id="KW-1185">Reference proteome</keyword>
<dbReference type="Proteomes" id="UP000318313">
    <property type="component" value="Chromosome"/>
</dbReference>
<organism evidence="2 3">
    <name type="scientific">Gimesia fumaroli</name>
    <dbReference type="NCBI Taxonomy" id="2527976"/>
    <lineage>
        <taxon>Bacteria</taxon>
        <taxon>Pseudomonadati</taxon>
        <taxon>Planctomycetota</taxon>
        <taxon>Planctomycetia</taxon>
        <taxon>Planctomycetales</taxon>
        <taxon>Planctomycetaceae</taxon>
        <taxon>Gimesia</taxon>
    </lineage>
</organism>
<dbReference type="KEGG" id="gfm:Enr17x_06270"/>
<feature type="compositionally biased region" description="Pro residues" evidence="1">
    <location>
        <begin position="267"/>
        <end position="293"/>
    </location>
</feature>
<dbReference type="EMBL" id="CP037452">
    <property type="protein sequence ID" value="QDV48614.1"/>
    <property type="molecule type" value="Genomic_DNA"/>
</dbReference>
<sequence length="378" mass="42677">MVCKIDNNGPHFLEFISETRLLFCTFVVVLLAGLPGCAHTDDDYDETCSTVSCRVKKSFLFHHDKCSPHPYRSLEGYQTDLDKYVVKHAARKCAKRSLKTMACNCKDKPSKAFRKGYQQAYIDIALGDSGEVPPVPPEEYWAAHYRTPQGYLEVQEWFTGYKLGAEHALADGRYDYNNIATPYSLMDWNQSAPGEWDENATYRQGNHLTEPTPQAAPSASLSSSHQSQTPQPQKVTLPQHPLSLPAPPAPAVPQHSQPKRKQTIPQKQPPQAQPALPPRQPRSQPPVVAPKPPLHVQKTIPAPTLKRHQPEIGKPSQPAYINDDPPPSPYKLQSYPYRPFHTPLPSRQAPSNQYQQRNQTNRKRLPLFSERQPGLNRY</sequence>
<name>A0A518I6B9_9PLAN</name>